<dbReference type="EMBL" id="CAKOGP040000668">
    <property type="protein sequence ID" value="CAJ1937700.1"/>
    <property type="molecule type" value="Genomic_DNA"/>
</dbReference>
<feature type="compositionally biased region" description="Polar residues" evidence="1">
    <location>
        <begin position="321"/>
        <end position="333"/>
    </location>
</feature>
<organism evidence="2 3">
    <name type="scientific">Cylindrotheca closterium</name>
    <dbReference type="NCBI Taxonomy" id="2856"/>
    <lineage>
        <taxon>Eukaryota</taxon>
        <taxon>Sar</taxon>
        <taxon>Stramenopiles</taxon>
        <taxon>Ochrophyta</taxon>
        <taxon>Bacillariophyta</taxon>
        <taxon>Bacillariophyceae</taxon>
        <taxon>Bacillariophycidae</taxon>
        <taxon>Bacillariales</taxon>
        <taxon>Bacillariaceae</taxon>
        <taxon>Cylindrotheca</taxon>
    </lineage>
</organism>
<gene>
    <name evidence="2" type="ORF">CYCCA115_LOCUS5774</name>
</gene>
<feature type="region of interest" description="Disordered" evidence="1">
    <location>
        <begin position="320"/>
        <end position="339"/>
    </location>
</feature>
<keyword evidence="3" id="KW-1185">Reference proteome</keyword>
<name>A0AAD2CR04_9STRA</name>
<evidence type="ECO:0000313" key="3">
    <source>
        <dbReference type="Proteomes" id="UP001295423"/>
    </source>
</evidence>
<feature type="compositionally biased region" description="Polar residues" evidence="1">
    <location>
        <begin position="232"/>
        <end position="243"/>
    </location>
</feature>
<reference evidence="2" key="1">
    <citation type="submission" date="2023-08" db="EMBL/GenBank/DDBJ databases">
        <authorList>
            <person name="Audoor S."/>
            <person name="Bilcke G."/>
        </authorList>
    </citation>
    <scope>NUCLEOTIDE SEQUENCE</scope>
</reference>
<evidence type="ECO:0000313" key="2">
    <source>
        <dbReference type="EMBL" id="CAJ1937700.1"/>
    </source>
</evidence>
<dbReference type="AlphaFoldDB" id="A0AAD2CR04"/>
<feature type="region of interest" description="Disordered" evidence="1">
    <location>
        <begin position="232"/>
        <end position="260"/>
    </location>
</feature>
<comment type="caution">
    <text evidence="2">The sequence shown here is derived from an EMBL/GenBank/DDBJ whole genome shotgun (WGS) entry which is preliminary data.</text>
</comment>
<sequence>MTSLSFMINIPSPGEKGYKQRAPINSMLTHRTIASNAAAVGANEEYIFPSASDLASVRSDDIAMTAPHAVPPPLSSSKEDMSLSARRLRSLRRQRLARDNRGESKEEVTYDYAFPAGSYILSMGSEGYDNRGGLDDDNNNASTMRYHDDSGSHATMEYSMMSGNMLHSKGQIRERQYEESKSNAEDDSVQVYYSRLEAAIQNFSTSIMESMSDGWCGRANGCDEDSSIIVDETSSNRNHPSNQEQRRQQQHPNDANTIEQPLDPFDIIQDPQVAAILKKTRNRHDAYGYVHASRPRDSRGDAGSYTSTDTHLRALEIVARNKTNNQNRNSKPRSTAAAV</sequence>
<dbReference type="Proteomes" id="UP001295423">
    <property type="component" value="Unassembled WGS sequence"/>
</dbReference>
<proteinExistence type="predicted"/>
<evidence type="ECO:0000256" key="1">
    <source>
        <dbReference type="SAM" id="MobiDB-lite"/>
    </source>
</evidence>
<accession>A0AAD2CR04</accession>
<feature type="compositionally biased region" description="Polar residues" evidence="1">
    <location>
        <begin position="250"/>
        <end position="259"/>
    </location>
</feature>
<protein>
    <submittedName>
        <fullName evidence="2">Uncharacterized protein</fullName>
    </submittedName>
</protein>